<evidence type="ECO:0000256" key="3">
    <source>
        <dbReference type="ARBA" id="ARBA00022827"/>
    </source>
</evidence>
<dbReference type="PANTHER" id="PTHR42973">
    <property type="entry name" value="BINDING OXIDOREDUCTASE, PUTATIVE (AFU_ORTHOLOGUE AFUA_1G17690)-RELATED"/>
    <property type="match status" value="1"/>
</dbReference>
<reference evidence="6" key="1">
    <citation type="journal article" date="2020" name="Phytopathology">
        <title>Genome sequence of the chestnut blight fungus Cryphonectria parasitica EP155: A fundamental resource for an archetypical invasive plant pathogen.</title>
        <authorList>
            <person name="Crouch J.A."/>
            <person name="Dawe A."/>
            <person name="Aerts A."/>
            <person name="Barry K."/>
            <person name="Churchill A.C.L."/>
            <person name="Grimwood J."/>
            <person name="Hillman B."/>
            <person name="Milgroom M.G."/>
            <person name="Pangilinan J."/>
            <person name="Smith M."/>
            <person name="Salamov A."/>
            <person name="Schmutz J."/>
            <person name="Yadav J."/>
            <person name="Grigoriev I.V."/>
            <person name="Nuss D."/>
        </authorList>
    </citation>
    <scope>NUCLEOTIDE SEQUENCE</scope>
    <source>
        <strain evidence="6">EP155</strain>
    </source>
</reference>
<dbReference type="AlphaFoldDB" id="A0A9P5CMA6"/>
<accession>A0A9P5CMA6</accession>
<dbReference type="PANTHER" id="PTHR42973:SF17">
    <property type="entry name" value="OXIDASE, PUTATIVE (AFU_ORTHOLOGUE AFUA_6G14340)-RELATED"/>
    <property type="match status" value="1"/>
</dbReference>
<dbReference type="Proteomes" id="UP000803844">
    <property type="component" value="Unassembled WGS sequence"/>
</dbReference>
<dbReference type="RefSeq" id="XP_040773870.1">
    <property type="nucleotide sequence ID" value="XM_040917649.1"/>
</dbReference>
<dbReference type="GeneID" id="63834778"/>
<dbReference type="SUPFAM" id="SSF56176">
    <property type="entry name" value="FAD-binding/transporter-associated domain-like"/>
    <property type="match status" value="1"/>
</dbReference>
<dbReference type="InterPro" id="IPR012951">
    <property type="entry name" value="BBE"/>
</dbReference>
<dbReference type="PROSITE" id="PS51387">
    <property type="entry name" value="FAD_PCMH"/>
    <property type="match status" value="1"/>
</dbReference>
<organism evidence="6 7">
    <name type="scientific">Cryphonectria parasitica (strain ATCC 38755 / EP155)</name>
    <dbReference type="NCBI Taxonomy" id="660469"/>
    <lineage>
        <taxon>Eukaryota</taxon>
        <taxon>Fungi</taxon>
        <taxon>Dikarya</taxon>
        <taxon>Ascomycota</taxon>
        <taxon>Pezizomycotina</taxon>
        <taxon>Sordariomycetes</taxon>
        <taxon>Sordariomycetidae</taxon>
        <taxon>Diaporthales</taxon>
        <taxon>Cryphonectriaceae</taxon>
        <taxon>Cryphonectria-Endothia species complex</taxon>
        <taxon>Cryphonectria</taxon>
    </lineage>
</organism>
<gene>
    <name evidence="6" type="ORF">M406DRAFT_264272</name>
</gene>
<evidence type="ECO:0000313" key="6">
    <source>
        <dbReference type="EMBL" id="KAF3762891.1"/>
    </source>
</evidence>
<proteinExistence type="inferred from homology"/>
<evidence type="ECO:0000256" key="4">
    <source>
        <dbReference type="ARBA" id="ARBA00023002"/>
    </source>
</evidence>
<dbReference type="InterPro" id="IPR016166">
    <property type="entry name" value="FAD-bd_PCMH"/>
</dbReference>
<comment type="caution">
    <text evidence="6">The sequence shown here is derived from an EMBL/GenBank/DDBJ whole genome shotgun (WGS) entry which is preliminary data.</text>
</comment>
<dbReference type="PROSITE" id="PS00862">
    <property type="entry name" value="OX2_COVAL_FAD"/>
    <property type="match status" value="1"/>
</dbReference>
<evidence type="ECO:0000256" key="2">
    <source>
        <dbReference type="ARBA" id="ARBA00022630"/>
    </source>
</evidence>
<dbReference type="InterPro" id="IPR036318">
    <property type="entry name" value="FAD-bd_PCMH-like_sf"/>
</dbReference>
<evidence type="ECO:0000256" key="1">
    <source>
        <dbReference type="ARBA" id="ARBA00005466"/>
    </source>
</evidence>
<comment type="similarity">
    <text evidence="1">Belongs to the oxygen-dependent FAD-linked oxidoreductase family.</text>
</comment>
<dbReference type="GO" id="GO:0016491">
    <property type="term" value="F:oxidoreductase activity"/>
    <property type="evidence" value="ECO:0007669"/>
    <property type="project" value="UniProtKB-KW"/>
</dbReference>
<dbReference type="Pfam" id="PF01565">
    <property type="entry name" value="FAD_binding_4"/>
    <property type="match status" value="1"/>
</dbReference>
<dbReference type="OrthoDB" id="415825at2759"/>
<keyword evidence="2" id="KW-0285">Flavoprotein</keyword>
<protein>
    <submittedName>
        <fullName evidence="6">FAD-binding domain-containing protein</fullName>
    </submittedName>
</protein>
<keyword evidence="7" id="KW-1185">Reference proteome</keyword>
<dbReference type="EMBL" id="MU032350">
    <property type="protein sequence ID" value="KAF3762891.1"/>
    <property type="molecule type" value="Genomic_DNA"/>
</dbReference>
<evidence type="ECO:0000259" key="5">
    <source>
        <dbReference type="PROSITE" id="PS51387"/>
    </source>
</evidence>
<feature type="domain" description="FAD-binding PCMH-type" evidence="5">
    <location>
        <begin position="47"/>
        <end position="217"/>
    </location>
</feature>
<dbReference type="Gene3D" id="3.30.465.10">
    <property type="match status" value="1"/>
</dbReference>
<dbReference type="Gene3D" id="3.40.462.20">
    <property type="match status" value="1"/>
</dbReference>
<evidence type="ECO:0000313" key="7">
    <source>
        <dbReference type="Proteomes" id="UP000803844"/>
    </source>
</evidence>
<dbReference type="Pfam" id="PF08031">
    <property type="entry name" value="BBE"/>
    <property type="match status" value="1"/>
</dbReference>
<dbReference type="GO" id="GO:0071949">
    <property type="term" value="F:FAD binding"/>
    <property type="evidence" value="ECO:0007669"/>
    <property type="project" value="InterPro"/>
</dbReference>
<name>A0A9P5CMA6_CRYP1</name>
<dbReference type="InterPro" id="IPR016169">
    <property type="entry name" value="FAD-bd_PCMH_sub2"/>
</dbReference>
<sequence length="475" mass="51713">MVNLTVLASLQDCLNGVCAGRSNCVAYASDSDPLYQIEWVKAYNLAIDVTPTAVIRPNSTQEVAATVQCAAENGIKVQARSGGHSYANFGLGDEAVAVDMTNLQDYSMNETTWYATIGAGMKLGDVDRNLHKTGRAFAHGVCPGVGLGGHATVGGLGPMSRMWGTALDHVVEVEMVTANGTILHVNERLNPDMFYGVQGAGASFGIITEFVMRTHPEPEEVAQFTFDFTFGVEPSKLADSYIQWQKLIADPSLDRRFGSQLVISPIGVTITGTFYGSAAEWNASGILSRLPQNGSVIFTDWPSSLTAWTVQEALYLSDTPSHFYSKSLGLRQQDLLSEYSATKLFQYLESQPKGTLLWFIVFDSSGGAVADVPMNATAFAHRNKIMFYQSYAVDAVALSNETWSFLTNFHNNLVEVLPLNATGRGTYPGYVDLNISGVPQGQYWESNLPALQILKSKWDPNDVFHNPQSVQPVEV</sequence>
<dbReference type="InterPro" id="IPR006093">
    <property type="entry name" value="Oxy_OxRdtase_FAD_BS"/>
</dbReference>
<dbReference type="InterPro" id="IPR050416">
    <property type="entry name" value="FAD-linked_Oxidoreductase"/>
</dbReference>
<dbReference type="InterPro" id="IPR006094">
    <property type="entry name" value="Oxid_FAD_bind_N"/>
</dbReference>
<keyword evidence="4" id="KW-0560">Oxidoreductase</keyword>
<keyword evidence="3" id="KW-0274">FAD</keyword>